<dbReference type="FunFam" id="1.25.40.10:FF:000348">
    <property type="entry name" value="Pentatricopeptide repeat-containing protein chloroplastic"/>
    <property type="match status" value="1"/>
</dbReference>
<dbReference type="FunFam" id="1.25.40.10:FF:000090">
    <property type="entry name" value="Pentatricopeptide repeat-containing protein, chloroplastic"/>
    <property type="match status" value="1"/>
</dbReference>
<evidence type="ECO:0000313" key="4">
    <source>
        <dbReference type="Proteomes" id="UP000593562"/>
    </source>
</evidence>
<dbReference type="GO" id="GO:0009451">
    <property type="term" value="P:RNA modification"/>
    <property type="evidence" value="ECO:0007669"/>
    <property type="project" value="InterPro"/>
</dbReference>
<dbReference type="InterPro" id="IPR011990">
    <property type="entry name" value="TPR-like_helical_dom_sf"/>
</dbReference>
<evidence type="ECO:0000256" key="2">
    <source>
        <dbReference type="PROSITE-ProRule" id="PRU00708"/>
    </source>
</evidence>
<dbReference type="OrthoDB" id="185373at2759"/>
<dbReference type="FunFam" id="1.25.40.10:FF:000396">
    <property type="entry name" value="Pentatricopeptide repeat-containing protein At2g36730"/>
    <property type="match status" value="1"/>
</dbReference>
<dbReference type="Gene3D" id="1.25.40.10">
    <property type="entry name" value="Tetratricopeptide repeat domain"/>
    <property type="match status" value="4"/>
</dbReference>
<dbReference type="PANTHER" id="PTHR47926">
    <property type="entry name" value="PENTATRICOPEPTIDE REPEAT-CONTAINING PROTEIN"/>
    <property type="match status" value="1"/>
</dbReference>
<sequence>MDIPLSLKTKHIQLLSDLRSSPNSRAFLVLVMKVGRTVTRHLRTSTASLKAEQVTKARTRLDSIEELHAHLIRTQFHTDPSSISPVIKAYALSSYSLHKAQHAFHQIEQPNVLVFNHMIRGFSQSDQPNEAIRMYDQMYRQGLAVPDNLSIIFALKACGRAKDVLCCKKIHGHASKLGFARYLYVSNTLIHAYSFCDELSLARNVFDGMTDKDLVSWNSLICGYSCFNRYREVLGLFDAMQEAGVKADSVTMVKVILSCSFLDEWEIGDSMAKYIEDNHVDIDVYLGNSLIDMYGRRGLLDLAQNVFDRMRKKNLVSWNTMIISYAKAKNLVMARKHFHEMPQRDVISWTSMITGYSRANRFEDAVKLFREMMVAKVKPDEITVASVLSACAHLGTVNVGAAIHDYVRHHGVKADIYVGNALIDMYCKCGVVERALEVFYEMKEKDSVSWTSLITGLAVNGSANSAIDLFSHMLSKGFHPIHGTFVGILLACTHAGLVDEGLEYFESMTKVYGLTPEMKHYGCVVDLLSRAGNLDKAYEFINAMPITPNVVVWRILLSACKLHGNVDLAEIATNKLLKLDPSNNGNYVLLSNIYSSSDRWGDAKQIRELIQVSDVPNPAGWSSIELMITDDSRDTCVVQSEKRMQGTLI</sequence>
<dbReference type="Pfam" id="PF20431">
    <property type="entry name" value="E_motif"/>
    <property type="match status" value="1"/>
</dbReference>
<comment type="caution">
    <text evidence="3">The sequence shown here is derived from an EMBL/GenBank/DDBJ whole genome shotgun (WGS) entry which is preliminary data.</text>
</comment>
<feature type="repeat" description="PPR" evidence="2">
    <location>
        <begin position="283"/>
        <end position="317"/>
    </location>
</feature>
<reference evidence="3 4" key="1">
    <citation type="journal article" date="2020" name="Nat. Commun.">
        <title>Genome of Tripterygium wilfordii and identification of cytochrome P450 involved in triptolide biosynthesis.</title>
        <authorList>
            <person name="Tu L."/>
            <person name="Su P."/>
            <person name="Zhang Z."/>
            <person name="Gao L."/>
            <person name="Wang J."/>
            <person name="Hu T."/>
            <person name="Zhou J."/>
            <person name="Zhang Y."/>
            <person name="Zhao Y."/>
            <person name="Liu Y."/>
            <person name="Song Y."/>
            <person name="Tong Y."/>
            <person name="Lu Y."/>
            <person name="Yang J."/>
            <person name="Xu C."/>
            <person name="Jia M."/>
            <person name="Peters R.J."/>
            <person name="Huang L."/>
            <person name="Gao W."/>
        </authorList>
    </citation>
    <scope>NUCLEOTIDE SEQUENCE [LARGE SCALE GENOMIC DNA]</scope>
    <source>
        <strain evidence="4">cv. XIE 37</strain>
        <tissue evidence="3">Leaf</tissue>
    </source>
</reference>
<dbReference type="InterPro" id="IPR046848">
    <property type="entry name" value="E_motif"/>
</dbReference>
<keyword evidence="4" id="KW-1185">Reference proteome</keyword>
<proteinExistence type="predicted"/>
<evidence type="ECO:0000256" key="1">
    <source>
        <dbReference type="ARBA" id="ARBA00022737"/>
    </source>
</evidence>
<dbReference type="InterPro" id="IPR002885">
    <property type="entry name" value="PPR_rpt"/>
</dbReference>
<name>A0A7J7CE05_TRIWF</name>
<evidence type="ECO:0000313" key="3">
    <source>
        <dbReference type="EMBL" id="KAF5732320.1"/>
    </source>
</evidence>
<organism evidence="3 4">
    <name type="scientific">Tripterygium wilfordii</name>
    <name type="common">Thunder God vine</name>
    <dbReference type="NCBI Taxonomy" id="458696"/>
    <lineage>
        <taxon>Eukaryota</taxon>
        <taxon>Viridiplantae</taxon>
        <taxon>Streptophyta</taxon>
        <taxon>Embryophyta</taxon>
        <taxon>Tracheophyta</taxon>
        <taxon>Spermatophyta</taxon>
        <taxon>Magnoliopsida</taxon>
        <taxon>eudicotyledons</taxon>
        <taxon>Gunneridae</taxon>
        <taxon>Pentapetalae</taxon>
        <taxon>rosids</taxon>
        <taxon>fabids</taxon>
        <taxon>Celastrales</taxon>
        <taxon>Celastraceae</taxon>
        <taxon>Tripterygium</taxon>
    </lineage>
</organism>
<gene>
    <name evidence="3" type="ORF">HS088_TW18G01014</name>
</gene>
<feature type="repeat" description="PPR" evidence="2">
    <location>
        <begin position="446"/>
        <end position="480"/>
    </location>
</feature>
<dbReference type="PANTHER" id="PTHR47926:SF440">
    <property type="entry name" value="REPEAT-CONTAINING PROTEIN, PUTATIVE-RELATED"/>
    <property type="match status" value="1"/>
</dbReference>
<dbReference type="PROSITE" id="PS51375">
    <property type="entry name" value="PPR"/>
    <property type="match status" value="6"/>
</dbReference>
<dbReference type="InParanoid" id="A0A7J7CE05"/>
<protein>
    <recommendedName>
        <fullName evidence="5">Pentatricopeptide repeat-containing protein</fullName>
    </recommendedName>
</protein>
<dbReference type="InterPro" id="IPR046960">
    <property type="entry name" value="PPR_At4g14850-like_plant"/>
</dbReference>
<dbReference type="AlphaFoldDB" id="A0A7J7CE05"/>
<keyword evidence="1" id="KW-0677">Repeat</keyword>
<feature type="repeat" description="PPR" evidence="2">
    <location>
        <begin position="213"/>
        <end position="247"/>
    </location>
</feature>
<feature type="repeat" description="PPR" evidence="2">
    <location>
        <begin position="345"/>
        <end position="379"/>
    </location>
</feature>
<dbReference type="Pfam" id="PF01535">
    <property type="entry name" value="PPR"/>
    <property type="match status" value="6"/>
</dbReference>
<dbReference type="EMBL" id="JAAARO010000018">
    <property type="protein sequence ID" value="KAF5732320.1"/>
    <property type="molecule type" value="Genomic_DNA"/>
</dbReference>
<dbReference type="NCBIfam" id="TIGR00756">
    <property type="entry name" value="PPR"/>
    <property type="match status" value="6"/>
</dbReference>
<feature type="repeat" description="PPR" evidence="2">
    <location>
        <begin position="111"/>
        <end position="145"/>
    </location>
</feature>
<dbReference type="Proteomes" id="UP000593562">
    <property type="component" value="Unassembled WGS sequence"/>
</dbReference>
<dbReference type="SUPFAM" id="SSF48452">
    <property type="entry name" value="TPR-like"/>
    <property type="match status" value="1"/>
</dbReference>
<accession>A0A7J7CE05</accession>
<evidence type="ECO:0008006" key="5">
    <source>
        <dbReference type="Google" id="ProtNLM"/>
    </source>
</evidence>
<dbReference type="GO" id="GO:0003723">
    <property type="term" value="F:RNA binding"/>
    <property type="evidence" value="ECO:0007669"/>
    <property type="project" value="InterPro"/>
</dbReference>
<dbReference type="Pfam" id="PF13041">
    <property type="entry name" value="PPR_2"/>
    <property type="match status" value="2"/>
</dbReference>
<feature type="repeat" description="PPR" evidence="2">
    <location>
        <begin position="415"/>
        <end position="445"/>
    </location>
</feature>